<dbReference type="RefSeq" id="WP_168849398.1">
    <property type="nucleotide sequence ID" value="NZ_JAAVSD010000011.1"/>
</dbReference>
<protein>
    <submittedName>
        <fullName evidence="3">Uncharacterized protein</fullName>
    </submittedName>
</protein>
<keyword evidence="2" id="KW-0812">Transmembrane</keyword>
<evidence type="ECO:0000256" key="2">
    <source>
        <dbReference type="SAM" id="Phobius"/>
    </source>
</evidence>
<comment type="caution">
    <text evidence="3">The sequence shown here is derived from an EMBL/GenBank/DDBJ whole genome shotgun (WGS) entry which is preliminary data.</text>
</comment>
<feature type="transmembrane region" description="Helical" evidence="2">
    <location>
        <begin position="6"/>
        <end position="24"/>
    </location>
</feature>
<dbReference type="EMBL" id="JAAVSD010000011">
    <property type="protein sequence ID" value="NLR29600.1"/>
    <property type="molecule type" value="Genomic_DNA"/>
</dbReference>
<evidence type="ECO:0000313" key="4">
    <source>
        <dbReference type="Proteomes" id="UP000707477"/>
    </source>
</evidence>
<accession>A0ABX1L944</accession>
<name>A0ABX1L944_9LACO</name>
<reference evidence="3 4" key="1">
    <citation type="submission" date="2020-03" db="EMBL/GenBank/DDBJ databases">
        <authorList>
            <person name="Zhang Z."/>
            <person name="Guo Z."/>
            <person name="Hou Q."/>
            <person name="Shen X."/>
        </authorList>
    </citation>
    <scope>NUCLEOTIDE SEQUENCE [LARGE SCALE GENOMIC DNA]</scope>
    <source>
        <strain evidence="3 4">HBUAS51329</strain>
    </source>
</reference>
<sequence length="100" mass="11217">MVVIHVVAEIVVLFATICIIYYFFQITQGLGNKRQNFVYCLSAVIVLLLAAPVANWSRQKTGSPTDRVSNQVRKGQQKHHSQPESQPKRESRQSASSTTD</sequence>
<feature type="region of interest" description="Disordered" evidence="1">
    <location>
        <begin position="58"/>
        <end position="100"/>
    </location>
</feature>
<proteinExistence type="predicted"/>
<organism evidence="3 4">
    <name type="scientific">Levilactobacillus tujiorum</name>
    <dbReference type="NCBI Taxonomy" id="2912243"/>
    <lineage>
        <taxon>Bacteria</taxon>
        <taxon>Bacillati</taxon>
        <taxon>Bacillota</taxon>
        <taxon>Bacilli</taxon>
        <taxon>Lactobacillales</taxon>
        <taxon>Lactobacillaceae</taxon>
        <taxon>Levilactobacillus</taxon>
    </lineage>
</organism>
<keyword evidence="2" id="KW-1133">Transmembrane helix</keyword>
<feature type="compositionally biased region" description="Polar residues" evidence="1">
    <location>
        <begin position="58"/>
        <end position="74"/>
    </location>
</feature>
<dbReference type="Proteomes" id="UP000707477">
    <property type="component" value="Unassembled WGS sequence"/>
</dbReference>
<keyword evidence="2" id="KW-0472">Membrane</keyword>
<keyword evidence="4" id="KW-1185">Reference proteome</keyword>
<evidence type="ECO:0000256" key="1">
    <source>
        <dbReference type="SAM" id="MobiDB-lite"/>
    </source>
</evidence>
<evidence type="ECO:0000313" key="3">
    <source>
        <dbReference type="EMBL" id="NLR29600.1"/>
    </source>
</evidence>
<gene>
    <name evidence="3" type="ORF">HEQ44_05315</name>
</gene>
<feature type="transmembrane region" description="Helical" evidence="2">
    <location>
        <begin position="36"/>
        <end position="54"/>
    </location>
</feature>